<sequence>MKNLYNTRLSYHLKHMMKYMRYVLNDHFVLVCIFLFGGFGFYYSQILKQLPKNFFWSRIIVLVVWLLMLQVGRLVTLAKVADEVFILPKEKKMTDYLKKACQYSLIFPFILYIFGCGIMLPLLVVSTKLTFDTFFYFLVMFICLKIGHLFLQEYGLYQISSFHYRIWWSLWFIISTIAIFLSLYLFPYIGNLLAFLQIFIFYFLLKKTQNQVLLDWEKMIQKEKNRIYRIYQFIHLFTDVPEVTSSIKRRKVFDPFLNQVKQKSKNTYLYLYMHSFIRRSAYSGLFIRLVIVGMILLFFIQEFWFALGVSLLFIYLIGFQLIPIYTQFDYMVMVQLYPVPLEKKKKAVNQLITGLLLIAVILFGICLLVALANKLKACFIFGLLIVEVLIFSKWYVAYRLKKIND</sequence>
<feature type="transmembrane region" description="Helical" evidence="1">
    <location>
        <begin position="163"/>
        <end position="182"/>
    </location>
</feature>
<evidence type="ECO:0000256" key="1">
    <source>
        <dbReference type="SAM" id="Phobius"/>
    </source>
</evidence>
<evidence type="ECO:0000313" key="3">
    <source>
        <dbReference type="Proteomes" id="UP000269226"/>
    </source>
</evidence>
<dbReference type="RefSeq" id="WP_082228463.1">
    <property type="nucleotide sequence ID" value="NZ_AP018492.1"/>
</dbReference>
<name>A0A2Z5Y109_9ENTE</name>
<accession>A0A2Z5Y109</accession>
<feature type="transmembrane region" description="Helical" evidence="1">
    <location>
        <begin position="347"/>
        <end position="371"/>
    </location>
</feature>
<feature type="transmembrane region" description="Helical" evidence="1">
    <location>
        <begin position="21"/>
        <end position="43"/>
    </location>
</feature>
<dbReference type="GeneID" id="57042902"/>
<keyword evidence="1" id="KW-1133">Transmembrane helix</keyword>
<evidence type="ECO:0000313" key="2">
    <source>
        <dbReference type="EMBL" id="BBC60480.1"/>
    </source>
</evidence>
<dbReference type="EMBL" id="AP018492">
    <property type="protein sequence ID" value="BBC60480.1"/>
    <property type="molecule type" value="Genomic_DNA"/>
</dbReference>
<dbReference type="GO" id="GO:0016020">
    <property type="term" value="C:membrane"/>
    <property type="evidence" value="ECO:0007669"/>
    <property type="project" value="InterPro"/>
</dbReference>
<reference evidence="2 3" key="1">
    <citation type="submission" date="2018-01" db="EMBL/GenBank/DDBJ databases">
        <title>Whole genome sequence of Melissococcus plutonius DAT561.</title>
        <authorList>
            <person name="Okumura K."/>
            <person name="Takamatsu D."/>
            <person name="Okura M."/>
        </authorList>
    </citation>
    <scope>NUCLEOTIDE SEQUENCE [LARGE SCALE GENOMIC DNA]</scope>
    <source>
        <strain evidence="2 3">DAT561</strain>
    </source>
</reference>
<feature type="transmembrane region" description="Helical" evidence="1">
    <location>
        <begin position="55"/>
        <end position="80"/>
    </location>
</feature>
<dbReference type="Proteomes" id="UP000269226">
    <property type="component" value="Chromosome"/>
</dbReference>
<keyword evidence="1" id="KW-0472">Membrane</keyword>
<dbReference type="Pfam" id="PF05975">
    <property type="entry name" value="EcsB"/>
    <property type="match status" value="1"/>
</dbReference>
<feature type="transmembrane region" description="Helical" evidence="1">
    <location>
        <begin position="188"/>
        <end position="205"/>
    </location>
</feature>
<proteinExistence type="predicted"/>
<feature type="transmembrane region" description="Helical" evidence="1">
    <location>
        <begin position="281"/>
        <end position="300"/>
    </location>
</feature>
<dbReference type="AlphaFoldDB" id="A0A2Z5Y109"/>
<feature type="transmembrane region" description="Helical" evidence="1">
    <location>
        <begin position="134"/>
        <end position="151"/>
    </location>
</feature>
<dbReference type="PIRSF" id="PIRSF037259">
    <property type="entry name" value="EcsB_ABC"/>
    <property type="match status" value="1"/>
</dbReference>
<protein>
    <submittedName>
        <fullName evidence="2">ABC transporter, permease protein EscB</fullName>
    </submittedName>
</protein>
<feature type="transmembrane region" description="Helical" evidence="1">
    <location>
        <begin position="101"/>
        <end position="122"/>
    </location>
</feature>
<organism evidence="2 3">
    <name type="scientific">Melissococcus plutonius</name>
    <dbReference type="NCBI Taxonomy" id="33970"/>
    <lineage>
        <taxon>Bacteria</taxon>
        <taxon>Bacillati</taxon>
        <taxon>Bacillota</taxon>
        <taxon>Bacilli</taxon>
        <taxon>Lactobacillales</taxon>
        <taxon>Enterococcaceae</taxon>
        <taxon>Melissococcus</taxon>
    </lineage>
</organism>
<keyword evidence="1" id="KW-0812">Transmembrane</keyword>
<gene>
    <name evidence="2" type="ORF">DAT561_0341</name>
</gene>
<feature type="transmembrane region" description="Helical" evidence="1">
    <location>
        <begin position="377"/>
        <end position="396"/>
    </location>
</feature>
<dbReference type="InterPro" id="IPR010288">
    <property type="entry name" value="EcsB_ABC"/>
</dbReference>
<feature type="transmembrane region" description="Helical" evidence="1">
    <location>
        <begin position="306"/>
        <end position="326"/>
    </location>
</feature>